<evidence type="ECO:0000259" key="11">
    <source>
        <dbReference type="PROSITE" id="PS50162"/>
    </source>
</evidence>
<dbReference type="NCBIfam" id="TIGR00416">
    <property type="entry name" value="sms"/>
    <property type="match status" value="1"/>
</dbReference>
<keyword evidence="8" id="KW-0346">Stress response</keyword>
<accession>A0A644VSK7</accession>
<gene>
    <name evidence="12" type="primary">radA_13</name>
    <name evidence="12" type="ORF">SDC9_40548</name>
</gene>
<dbReference type="SUPFAM" id="SSF52540">
    <property type="entry name" value="P-loop containing nucleoside triphosphate hydrolases"/>
    <property type="match status" value="1"/>
</dbReference>
<evidence type="ECO:0000256" key="1">
    <source>
        <dbReference type="ARBA" id="ARBA00022723"/>
    </source>
</evidence>
<dbReference type="InterPro" id="IPR004504">
    <property type="entry name" value="DNA_repair_RadA"/>
</dbReference>
<keyword evidence="6" id="KW-0862">Zinc</keyword>
<organism evidence="12">
    <name type="scientific">bioreactor metagenome</name>
    <dbReference type="NCBI Taxonomy" id="1076179"/>
    <lineage>
        <taxon>unclassified sequences</taxon>
        <taxon>metagenomes</taxon>
        <taxon>ecological metagenomes</taxon>
    </lineage>
</organism>
<dbReference type="SMART" id="SM00382">
    <property type="entry name" value="AAA"/>
    <property type="match status" value="1"/>
</dbReference>
<dbReference type="GO" id="GO:0005524">
    <property type="term" value="F:ATP binding"/>
    <property type="evidence" value="ECO:0007669"/>
    <property type="project" value="UniProtKB-KW"/>
</dbReference>
<sequence>MKKTATLYRCSNCGHSEPKWLGRCPECGQWNSLLEQTQSSRSKRPEIKGESYSLPIKSIDPSSGTRILSGNGELDRVLGGGFMRGSAILLGGEPGIGKSTLLLQLCASIESAGRLLYISGEESPAQIRMRADRLGALKEGLEVLCTSELDKIISAMDAVRPILVVIDSIQTVYSPDAGIVPGSANQVKYCTLELTEWAKNHDAIIVFVAHVTKDGFIAGPKAAEHIVDAVLAFEQAEGELRALRATKNRYGSTDELGLYRMGPKGLEEITDPTGILLVRRAGELPPGAAVAMVHEGSRILLVELQALTVPAKAGLTRVYSDRVDASRVARIAAVLEKQTGIKLSDQDLYINVAGGLRLTEPGIDLALAAALYSARTNQSIPKDSALSGELSLSGELRPVRQMAKRAKAAKALGFTRTLGPVEQGAGKEWLQAPTLRAAIKILWS</sequence>
<dbReference type="PRINTS" id="PR01874">
    <property type="entry name" value="DNAREPAIRADA"/>
</dbReference>
<dbReference type="GO" id="GO:0000725">
    <property type="term" value="P:recombinational repair"/>
    <property type="evidence" value="ECO:0007669"/>
    <property type="project" value="TreeGrafter"/>
</dbReference>
<dbReference type="Pfam" id="PF18073">
    <property type="entry name" value="Zn_ribbon_LapB"/>
    <property type="match status" value="1"/>
</dbReference>
<evidence type="ECO:0000313" key="12">
    <source>
        <dbReference type="EMBL" id="MPL94395.1"/>
    </source>
</evidence>
<evidence type="ECO:0000256" key="4">
    <source>
        <dbReference type="ARBA" id="ARBA00022771"/>
    </source>
</evidence>
<dbReference type="GO" id="GO:0008270">
    <property type="term" value="F:zinc ion binding"/>
    <property type="evidence" value="ECO:0007669"/>
    <property type="project" value="UniProtKB-KW"/>
</dbReference>
<dbReference type="GO" id="GO:0005829">
    <property type="term" value="C:cytosol"/>
    <property type="evidence" value="ECO:0007669"/>
    <property type="project" value="TreeGrafter"/>
</dbReference>
<evidence type="ECO:0000256" key="7">
    <source>
        <dbReference type="ARBA" id="ARBA00022840"/>
    </source>
</evidence>
<dbReference type="GO" id="GO:0003684">
    <property type="term" value="F:damaged DNA binding"/>
    <property type="evidence" value="ECO:0007669"/>
    <property type="project" value="InterPro"/>
</dbReference>
<feature type="domain" description="RecA family profile 1" evidence="11">
    <location>
        <begin position="63"/>
        <end position="211"/>
    </location>
</feature>
<dbReference type="Gene3D" id="3.30.230.10">
    <property type="match status" value="1"/>
</dbReference>
<name>A0A644VSK7_9ZZZZ</name>
<proteinExistence type="inferred from homology"/>
<dbReference type="CDD" id="cd01121">
    <property type="entry name" value="RadA_SMS_N"/>
    <property type="match status" value="1"/>
</dbReference>
<protein>
    <submittedName>
        <fullName evidence="12">DNA repair protein RadA</fullName>
        <ecNumber evidence="12">3.6.4.-</ecNumber>
    </submittedName>
</protein>
<keyword evidence="10" id="KW-0234">DNA repair</keyword>
<keyword evidence="1" id="KW-0479">Metal-binding</keyword>
<keyword evidence="5 12" id="KW-0378">Hydrolase</keyword>
<keyword evidence="9" id="KW-0238">DNA-binding</keyword>
<dbReference type="InterPro" id="IPR014721">
    <property type="entry name" value="Ribsml_uS5_D2-typ_fold_subgr"/>
</dbReference>
<evidence type="ECO:0000256" key="9">
    <source>
        <dbReference type="ARBA" id="ARBA00023125"/>
    </source>
</evidence>
<evidence type="ECO:0000256" key="6">
    <source>
        <dbReference type="ARBA" id="ARBA00022833"/>
    </source>
</evidence>
<evidence type="ECO:0000256" key="5">
    <source>
        <dbReference type="ARBA" id="ARBA00022801"/>
    </source>
</evidence>
<reference evidence="12" key="1">
    <citation type="submission" date="2019-08" db="EMBL/GenBank/DDBJ databases">
        <authorList>
            <person name="Kucharzyk K."/>
            <person name="Murdoch R.W."/>
            <person name="Higgins S."/>
            <person name="Loffler F."/>
        </authorList>
    </citation>
    <scope>NUCLEOTIDE SEQUENCE</scope>
</reference>
<dbReference type="Gene3D" id="3.40.50.300">
    <property type="entry name" value="P-loop containing nucleotide triphosphate hydrolases"/>
    <property type="match status" value="1"/>
</dbReference>
<dbReference type="PANTHER" id="PTHR32472">
    <property type="entry name" value="DNA REPAIR PROTEIN RADA"/>
    <property type="match status" value="1"/>
</dbReference>
<dbReference type="AlphaFoldDB" id="A0A644VSK7"/>
<evidence type="ECO:0000256" key="8">
    <source>
        <dbReference type="ARBA" id="ARBA00023016"/>
    </source>
</evidence>
<dbReference type="InterPro" id="IPR027417">
    <property type="entry name" value="P-loop_NTPase"/>
</dbReference>
<dbReference type="Pfam" id="PF13541">
    <property type="entry name" value="ChlI"/>
    <property type="match status" value="1"/>
</dbReference>
<evidence type="ECO:0000256" key="3">
    <source>
        <dbReference type="ARBA" id="ARBA00022763"/>
    </source>
</evidence>
<dbReference type="PROSITE" id="PS50162">
    <property type="entry name" value="RECA_2"/>
    <property type="match status" value="1"/>
</dbReference>
<dbReference type="PANTHER" id="PTHR32472:SF10">
    <property type="entry name" value="DNA REPAIR PROTEIN RADA-LIKE PROTEIN"/>
    <property type="match status" value="1"/>
</dbReference>
<keyword evidence="2" id="KW-0547">Nucleotide-binding</keyword>
<dbReference type="SUPFAM" id="SSF54211">
    <property type="entry name" value="Ribosomal protein S5 domain 2-like"/>
    <property type="match status" value="1"/>
</dbReference>
<comment type="caution">
    <text evidence="12">The sequence shown here is derived from an EMBL/GenBank/DDBJ whole genome shotgun (WGS) entry which is preliminary data.</text>
</comment>
<dbReference type="EC" id="3.6.4.-" evidence="12"/>
<dbReference type="InterPro" id="IPR020568">
    <property type="entry name" value="Ribosomal_Su5_D2-typ_SF"/>
</dbReference>
<dbReference type="EMBL" id="VSSQ01000426">
    <property type="protein sequence ID" value="MPL94395.1"/>
    <property type="molecule type" value="Genomic_DNA"/>
</dbReference>
<dbReference type="InterPro" id="IPR020588">
    <property type="entry name" value="RecA_ATP-bd"/>
</dbReference>
<dbReference type="HAMAP" id="MF_01498">
    <property type="entry name" value="RadA_bact"/>
    <property type="match status" value="1"/>
</dbReference>
<dbReference type="GO" id="GO:0140664">
    <property type="term" value="F:ATP-dependent DNA damage sensor activity"/>
    <property type="evidence" value="ECO:0007669"/>
    <property type="project" value="InterPro"/>
</dbReference>
<dbReference type="Pfam" id="PF13481">
    <property type="entry name" value="AAA_25"/>
    <property type="match status" value="1"/>
</dbReference>
<keyword evidence="3" id="KW-0227">DNA damage</keyword>
<dbReference type="InterPro" id="IPR003593">
    <property type="entry name" value="AAA+_ATPase"/>
</dbReference>
<dbReference type="InterPro" id="IPR041166">
    <property type="entry name" value="Rubredoxin_2"/>
</dbReference>
<keyword evidence="7" id="KW-0067">ATP-binding</keyword>
<dbReference type="GO" id="GO:0016787">
    <property type="term" value="F:hydrolase activity"/>
    <property type="evidence" value="ECO:0007669"/>
    <property type="project" value="UniProtKB-KW"/>
</dbReference>
<keyword evidence="4" id="KW-0863">Zinc-finger</keyword>
<evidence type="ECO:0000256" key="2">
    <source>
        <dbReference type="ARBA" id="ARBA00022741"/>
    </source>
</evidence>
<evidence type="ECO:0000256" key="10">
    <source>
        <dbReference type="ARBA" id="ARBA00023204"/>
    </source>
</evidence>